<dbReference type="Proteomes" id="UP000238083">
    <property type="component" value="Unassembled WGS sequence"/>
</dbReference>
<evidence type="ECO:0000256" key="10">
    <source>
        <dbReference type="ARBA" id="ARBA00031693"/>
    </source>
</evidence>
<evidence type="ECO:0000256" key="7">
    <source>
        <dbReference type="ARBA" id="ARBA00022801"/>
    </source>
</evidence>
<dbReference type="EMBL" id="PVZF01000001">
    <property type="protein sequence ID" value="PRY18034.1"/>
    <property type="molecule type" value="Genomic_DNA"/>
</dbReference>
<evidence type="ECO:0000256" key="1">
    <source>
        <dbReference type="ARBA" id="ARBA00001946"/>
    </source>
</evidence>
<evidence type="ECO:0000256" key="11">
    <source>
        <dbReference type="ARBA" id="ARBA00048138"/>
    </source>
</evidence>
<evidence type="ECO:0000256" key="6">
    <source>
        <dbReference type="ARBA" id="ARBA00022723"/>
    </source>
</evidence>
<evidence type="ECO:0000256" key="12">
    <source>
        <dbReference type="ARBA" id="ARBA00048523"/>
    </source>
</evidence>
<dbReference type="SFLD" id="SFLDG01137">
    <property type="entry name" value="C1.6.1:_Phosphoserine_Phosphat"/>
    <property type="match status" value="1"/>
</dbReference>
<evidence type="ECO:0000313" key="15">
    <source>
        <dbReference type="EMBL" id="PRY18034.1"/>
    </source>
</evidence>
<feature type="domain" description="Phosphoserine phosphatase ACT" evidence="14">
    <location>
        <begin position="92"/>
        <end position="165"/>
    </location>
</feature>
<dbReference type="Pfam" id="PF21086">
    <property type="entry name" value="ACT_PSP_2"/>
    <property type="match status" value="1"/>
</dbReference>
<dbReference type="SFLD" id="SFLDG01136">
    <property type="entry name" value="C1.6:_Phosphoserine_Phosphatas"/>
    <property type="match status" value="1"/>
</dbReference>
<sequence length="404" mass="42019">MLNHPPDSVLVTVTGPDRPGVTSALFAALDGTGAEVLDVEQVVAGGVLTLSVLTTAEDAVRATVAGLRLEGLRIHCSAPQPIAAERPRRLHVTLLGAPLRPAAVARITTVLADAGANVDRIRRMSSEPVTSLELDVSTRGSAADVLRLRRTLASEASRHGLDAAVSPAGLARMGRRLVVMDVDSTLIRQEVIELLAAHAGREAEVAAVTERAMRGEIDFTASLRERVACLEGLDVSVVAAVREAVELTPGARTLCRTLHRLGFTLALVSGGFLEVVGPLAAELGIAHVRANRLQVVHGRFTGRVVGPVVDRAAKATALREFAAAEGLPLHRTVAIGDGANDLDMIGAAGLGIAFNAKPVVRAQADAALNVPYLDAVLPLLGITRDDVEDADLADAALGGTLTRG</sequence>
<dbReference type="InterPro" id="IPR049148">
    <property type="entry name" value="PSP_ACT"/>
</dbReference>
<keyword evidence="5" id="KW-0028">Amino-acid biosynthesis</keyword>
<dbReference type="Pfam" id="PF13740">
    <property type="entry name" value="ACT_6"/>
    <property type="match status" value="1"/>
</dbReference>
<dbReference type="GO" id="GO:0005737">
    <property type="term" value="C:cytoplasm"/>
    <property type="evidence" value="ECO:0007669"/>
    <property type="project" value="TreeGrafter"/>
</dbReference>
<dbReference type="GO" id="GO:0000287">
    <property type="term" value="F:magnesium ion binding"/>
    <property type="evidence" value="ECO:0007669"/>
    <property type="project" value="TreeGrafter"/>
</dbReference>
<dbReference type="RefSeq" id="WP_170126992.1">
    <property type="nucleotide sequence ID" value="NZ_PVZF01000001.1"/>
</dbReference>
<dbReference type="EC" id="3.1.3.3" evidence="4"/>
<dbReference type="Gene3D" id="3.40.50.1000">
    <property type="entry name" value="HAD superfamily/HAD-like"/>
    <property type="match status" value="1"/>
</dbReference>
<evidence type="ECO:0000256" key="9">
    <source>
        <dbReference type="ARBA" id="ARBA00023299"/>
    </source>
</evidence>
<name>A0A2T0RA55_9ACTN</name>
<dbReference type="PANTHER" id="PTHR43344">
    <property type="entry name" value="PHOSPHOSERINE PHOSPHATASE"/>
    <property type="match status" value="1"/>
</dbReference>
<dbReference type="CDD" id="cd07500">
    <property type="entry name" value="HAD_PSP"/>
    <property type="match status" value="1"/>
</dbReference>
<evidence type="ECO:0000256" key="8">
    <source>
        <dbReference type="ARBA" id="ARBA00022842"/>
    </source>
</evidence>
<dbReference type="SUPFAM" id="SSF56784">
    <property type="entry name" value="HAD-like"/>
    <property type="match status" value="1"/>
</dbReference>
<dbReference type="InterPro" id="IPR023214">
    <property type="entry name" value="HAD_sf"/>
</dbReference>
<dbReference type="GO" id="GO:0036424">
    <property type="term" value="F:L-phosphoserine phosphatase activity"/>
    <property type="evidence" value="ECO:0007669"/>
    <property type="project" value="InterPro"/>
</dbReference>
<dbReference type="InterPro" id="IPR036412">
    <property type="entry name" value="HAD-like_sf"/>
</dbReference>
<dbReference type="NCBIfam" id="TIGR01488">
    <property type="entry name" value="HAD-SF-IB"/>
    <property type="match status" value="1"/>
</dbReference>
<keyword evidence="16" id="KW-1185">Reference proteome</keyword>
<keyword evidence="9" id="KW-0718">Serine biosynthesis</keyword>
<evidence type="ECO:0000256" key="13">
    <source>
        <dbReference type="PIRSR" id="PIRSR604469-1"/>
    </source>
</evidence>
<comment type="cofactor">
    <cofactor evidence="1">
        <name>Mg(2+)</name>
        <dbReference type="ChEBI" id="CHEBI:18420"/>
    </cofactor>
</comment>
<comment type="catalytic activity">
    <reaction evidence="12">
        <text>O-phospho-D-serine + H2O = D-serine + phosphate</text>
        <dbReference type="Rhea" id="RHEA:24873"/>
        <dbReference type="ChEBI" id="CHEBI:15377"/>
        <dbReference type="ChEBI" id="CHEBI:35247"/>
        <dbReference type="ChEBI" id="CHEBI:43474"/>
        <dbReference type="ChEBI" id="CHEBI:58680"/>
        <dbReference type="EC" id="3.1.3.3"/>
    </reaction>
</comment>
<dbReference type="Gene3D" id="3.30.70.260">
    <property type="match status" value="2"/>
</dbReference>
<evidence type="ECO:0000256" key="2">
    <source>
        <dbReference type="ARBA" id="ARBA00005135"/>
    </source>
</evidence>
<organism evidence="15 16">
    <name type="scientific">Kineococcus rhizosphaerae</name>
    <dbReference type="NCBI Taxonomy" id="559628"/>
    <lineage>
        <taxon>Bacteria</taxon>
        <taxon>Bacillati</taxon>
        <taxon>Actinomycetota</taxon>
        <taxon>Actinomycetes</taxon>
        <taxon>Kineosporiales</taxon>
        <taxon>Kineosporiaceae</taxon>
        <taxon>Kineococcus</taxon>
    </lineage>
</organism>
<comment type="similarity">
    <text evidence="3">Belongs to the HAD-like hydrolase superfamily. SerB family.</text>
</comment>
<evidence type="ECO:0000313" key="16">
    <source>
        <dbReference type="Proteomes" id="UP000238083"/>
    </source>
</evidence>
<dbReference type="SUPFAM" id="SSF55021">
    <property type="entry name" value="ACT-like"/>
    <property type="match status" value="1"/>
</dbReference>
<keyword evidence="7" id="KW-0378">Hydrolase</keyword>
<comment type="pathway">
    <text evidence="2">Amino-acid biosynthesis; L-serine biosynthesis; L-serine from 3-phospho-D-glycerate: step 3/3.</text>
</comment>
<protein>
    <recommendedName>
        <fullName evidence="4">phosphoserine phosphatase</fullName>
        <ecNumber evidence="4">3.1.3.3</ecNumber>
    </recommendedName>
    <alternativeName>
        <fullName evidence="10">O-phosphoserine phosphohydrolase</fullName>
    </alternativeName>
</protein>
<accession>A0A2T0RA55</accession>
<evidence type="ECO:0000259" key="14">
    <source>
        <dbReference type="Pfam" id="PF21086"/>
    </source>
</evidence>
<dbReference type="InterPro" id="IPR045865">
    <property type="entry name" value="ACT-like_dom_sf"/>
</dbReference>
<dbReference type="SFLD" id="SFLDS00003">
    <property type="entry name" value="Haloacid_Dehalogenase"/>
    <property type="match status" value="1"/>
</dbReference>
<dbReference type="Pfam" id="PF12710">
    <property type="entry name" value="HAD"/>
    <property type="match status" value="1"/>
</dbReference>
<dbReference type="SFLD" id="SFLDF00029">
    <property type="entry name" value="phosphoserine_phosphatase"/>
    <property type="match status" value="1"/>
</dbReference>
<dbReference type="AlphaFoldDB" id="A0A2T0RA55"/>
<feature type="active site" description="Proton donor" evidence="13">
    <location>
        <position position="183"/>
    </location>
</feature>
<dbReference type="InterPro" id="IPR004469">
    <property type="entry name" value="PSP"/>
</dbReference>
<keyword evidence="6" id="KW-0479">Metal-binding</keyword>
<evidence type="ECO:0000256" key="5">
    <source>
        <dbReference type="ARBA" id="ARBA00022605"/>
    </source>
</evidence>
<evidence type="ECO:0000256" key="3">
    <source>
        <dbReference type="ARBA" id="ARBA00009184"/>
    </source>
</evidence>
<evidence type="ECO:0000256" key="4">
    <source>
        <dbReference type="ARBA" id="ARBA00012640"/>
    </source>
</evidence>
<dbReference type="InterPro" id="IPR050582">
    <property type="entry name" value="HAD-like_SerB"/>
</dbReference>
<dbReference type="UniPathway" id="UPA00135">
    <property type="reaction ID" value="UER00198"/>
</dbReference>
<reference evidence="15 16" key="1">
    <citation type="submission" date="2018-03" db="EMBL/GenBank/DDBJ databases">
        <title>Genomic Encyclopedia of Archaeal and Bacterial Type Strains, Phase II (KMG-II): from individual species to whole genera.</title>
        <authorList>
            <person name="Goeker M."/>
        </authorList>
    </citation>
    <scope>NUCLEOTIDE SEQUENCE [LARGE SCALE GENOMIC DNA]</scope>
    <source>
        <strain evidence="15 16">DSM 19711</strain>
    </source>
</reference>
<proteinExistence type="inferred from homology"/>
<comment type="caution">
    <text evidence="15">The sequence shown here is derived from an EMBL/GenBank/DDBJ whole genome shotgun (WGS) entry which is preliminary data.</text>
</comment>
<keyword evidence="8" id="KW-0460">Magnesium</keyword>
<dbReference type="GO" id="GO:0006564">
    <property type="term" value="P:L-serine biosynthetic process"/>
    <property type="evidence" value="ECO:0007669"/>
    <property type="project" value="UniProtKB-KW"/>
</dbReference>
<dbReference type="PANTHER" id="PTHR43344:SF2">
    <property type="entry name" value="PHOSPHOSERINE PHOSPHATASE"/>
    <property type="match status" value="1"/>
</dbReference>
<gene>
    <name evidence="15" type="ORF">CLV37_101278</name>
</gene>
<feature type="active site" description="Nucleophile" evidence="13">
    <location>
        <position position="181"/>
    </location>
</feature>
<dbReference type="NCBIfam" id="TIGR00338">
    <property type="entry name" value="serB"/>
    <property type="match status" value="1"/>
</dbReference>
<comment type="catalytic activity">
    <reaction evidence="11">
        <text>O-phospho-L-serine + H2O = L-serine + phosphate</text>
        <dbReference type="Rhea" id="RHEA:21208"/>
        <dbReference type="ChEBI" id="CHEBI:15377"/>
        <dbReference type="ChEBI" id="CHEBI:33384"/>
        <dbReference type="ChEBI" id="CHEBI:43474"/>
        <dbReference type="ChEBI" id="CHEBI:57524"/>
        <dbReference type="EC" id="3.1.3.3"/>
    </reaction>
</comment>